<dbReference type="InterPro" id="IPR050121">
    <property type="entry name" value="Cytochrome_P450_monoxygenase"/>
</dbReference>
<dbReference type="OrthoDB" id="1055148at2759"/>
<evidence type="ECO:0000256" key="2">
    <source>
        <dbReference type="ARBA" id="ARBA00005179"/>
    </source>
</evidence>
<organism evidence="10 11">
    <name type="scientific">Schizopora paradoxa</name>
    <dbReference type="NCBI Taxonomy" id="27342"/>
    <lineage>
        <taxon>Eukaryota</taxon>
        <taxon>Fungi</taxon>
        <taxon>Dikarya</taxon>
        <taxon>Basidiomycota</taxon>
        <taxon>Agaricomycotina</taxon>
        <taxon>Agaricomycetes</taxon>
        <taxon>Hymenochaetales</taxon>
        <taxon>Schizoporaceae</taxon>
        <taxon>Schizopora</taxon>
    </lineage>
</organism>
<keyword evidence="6 8" id="KW-0408">Iron</keyword>
<evidence type="ECO:0000256" key="9">
    <source>
        <dbReference type="SAM" id="Phobius"/>
    </source>
</evidence>
<dbReference type="STRING" id="27342.A0A0H2RIP3"/>
<dbReference type="GO" id="GO:0004497">
    <property type="term" value="F:monooxygenase activity"/>
    <property type="evidence" value="ECO:0007669"/>
    <property type="project" value="UniProtKB-KW"/>
</dbReference>
<evidence type="ECO:0000256" key="3">
    <source>
        <dbReference type="ARBA" id="ARBA00010617"/>
    </source>
</evidence>
<dbReference type="GO" id="GO:0016705">
    <property type="term" value="F:oxidoreductase activity, acting on paired donors, with incorporation or reduction of molecular oxygen"/>
    <property type="evidence" value="ECO:0007669"/>
    <property type="project" value="InterPro"/>
</dbReference>
<dbReference type="Gene3D" id="1.10.630.10">
    <property type="entry name" value="Cytochrome P450"/>
    <property type="match status" value="1"/>
</dbReference>
<dbReference type="InterPro" id="IPR036396">
    <property type="entry name" value="Cyt_P450_sf"/>
</dbReference>
<keyword evidence="8" id="KW-0349">Heme</keyword>
<dbReference type="PRINTS" id="PR00465">
    <property type="entry name" value="EP450IV"/>
</dbReference>
<keyword evidence="4 8" id="KW-0479">Metal-binding</keyword>
<keyword evidence="7 10" id="KW-0503">Monooxygenase</keyword>
<evidence type="ECO:0000256" key="4">
    <source>
        <dbReference type="ARBA" id="ARBA00022723"/>
    </source>
</evidence>
<feature type="binding site" description="axial binding residue" evidence="8">
    <location>
        <position position="515"/>
    </location>
    <ligand>
        <name>heme</name>
        <dbReference type="ChEBI" id="CHEBI:30413"/>
    </ligand>
    <ligandPart>
        <name>Fe</name>
        <dbReference type="ChEBI" id="CHEBI:18248"/>
    </ligandPart>
</feature>
<comment type="cofactor">
    <cofactor evidence="1 8">
        <name>heme</name>
        <dbReference type="ChEBI" id="CHEBI:30413"/>
    </cofactor>
</comment>
<evidence type="ECO:0000256" key="8">
    <source>
        <dbReference type="PIRSR" id="PIRSR602403-1"/>
    </source>
</evidence>
<evidence type="ECO:0000313" key="11">
    <source>
        <dbReference type="Proteomes" id="UP000053477"/>
    </source>
</evidence>
<dbReference type="InterPro" id="IPR002403">
    <property type="entry name" value="Cyt_P450_E_grp-IV"/>
</dbReference>
<keyword evidence="11" id="KW-1185">Reference proteome</keyword>
<keyword evidence="9" id="KW-0812">Transmembrane</keyword>
<evidence type="ECO:0000256" key="6">
    <source>
        <dbReference type="ARBA" id="ARBA00023004"/>
    </source>
</evidence>
<keyword evidence="9" id="KW-1133">Transmembrane helix</keyword>
<dbReference type="CDD" id="cd11061">
    <property type="entry name" value="CYP67-like"/>
    <property type="match status" value="1"/>
</dbReference>
<dbReference type="GO" id="GO:0020037">
    <property type="term" value="F:heme binding"/>
    <property type="evidence" value="ECO:0007669"/>
    <property type="project" value="InterPro"/>
</dbReference>
<sequence>MPVVDTYDGWRLPVLTFKESLLLAATFALIVHAIYKRYETQPSSYVQTFLLLIFPPIVCAPFYLQTLHSLWISLFVSFSAFHSMLVTSIIAYRLSPMHPLYQYPGPLVTKVSKLWMMYVTSTGKMNEYVKSLHDQYGPYVRLGPNEISCIDTSVFQDIFGPSGMPKGPVWDARRNPDIAPSLISLRDLHEHARQRKAWNRAFSTAAVKDYEPIVAKRVLQLAEVLEKESSEGAIDLARQFGYFAFDFMGDMAFGGGFELMRDGDKDGLWHLLEARVRNLAPLIHIPWATRLLLKIPSITGSVKKFRDFTVTCARRRKESGSSTKDLYYHLTNEEGAQVEAPTIESNLSNGELAVVAGSDTTANALCGVFYYLLKHPHEHMRLREEVDRVFPRGEGDAVDASKLAVMYILNAVINETLRLQPGVPTYTERAPAKDSDGHWVGKRFIAEGTAVVCPIYTIHRDPANFSPYPNDFKPDRWLFKSADYPLQDSKSTDEKCEWHTNASALMPFSIGPANCAGKNLALAEMRAAVAVLVQRFDMKFADGYDVGLYEKNVEDRFITQVGELCVSLSLR</sequence>
<keyword evidence="9" id="KW-0472">Membrane</keyword>
<accession>A0A0H2RIP3</accession>
<dbReference type="Proteomes" id="UP000053477">
    <property type="component" value="Unassembled WGS sequence"/>
</dbReference>
<evidence type="ECO:0000256" key="7">
    <source>
        <dbReference type="ARBA" id="ARBA00023033"/>
    </source>
</evidence>
<feature type="transmembrane region" description="Helical" evidence="9">
    <location>
        <begin position="20"/>
        <end position="38"/>
    </location>
</feature>
<dbReference type="PANTHER" id="PTHR24305:SF187">
    <property type="entry name" value="P450, PUTATIVE (EUROFUNG)-RELATED"/>
    <property type="match status" value="1"/>
</dbReference>
<proteinExistence type="inferred from homology"/>
<comment type="pathway">
    <text evidence="2">Secondary metabolite biosynthesis.</text>
</comment>
<evidence type="ECO:0000313" key="10">
    <source>
        <dbReference type="EMBL" id="KLO09308.1"/>
    </source>
</evidence>
<comment type="similarity">
    <text evidence="3">Belongs to the cytochrome P450 family.</text>
</comment>
<dbReference type="SUPFAM" id="SSF48264">
    <property type="entry name" value="Cytochrome P450"/>
    <property type="match status" value="1"/>
</dbReference>
<protein>
    <submittedName>
        <fullName evidence="10">High nitrogen upregulated cytochrome P450 monooxygenase 2</fullName>
    </submittedName>
</protein>
<dbReference type="InParanoid" id="A0A0H2RIP3"/>
<feature type="transmembrane region" description="Helical" evidence="9">
    <location>
        <begin position="45"/>
        <end position="64"/>
    </location>
</feature>
<keyword evidence="5" id="KW-0560">Oxidoreductase</keyword>
<dbReference type="EMBL" id="KQ086060">
    <property type="protein sequence ID" value="KLO09308.1"/>
    <property type="molecule type" value="Genomic_DNA"/>
</dbReference>
<name>A0A0H2RIP3_9AGAM</name>
<dbReference type="InterPro" id="IPR001128">
    <property type="entry name" value="Cyt_P450"/>
</dbReference>
<dbReference type="Pfam" id="PF00067">
    <property type="entry name" value="p450"/>
    <property type="match status" value="1"/>
</dbReference>
<dbReference type="PRINTS" id="PR00385">
    <property type="entry name" value="P450"/>
</dbReference>
<evidence type="ECO:0000256" key="1">
    <source>
        <dbReference type="ARBA" id="ARBA00001971"/>
    </source>
</evidence>
<feature type="transmembrane region" description="Helical" evidence="9">
    <location>
        <begin position="70"/>
        <end position="92"/>
    </location>
</feature>
<gene>
    <name evidence="10" type="ORF">SCHPADRAFT_943749</name>
</gene>
<evidence type="ECO:0000256" key="5">
    <source>
        <dbReference type="ARBA" id="ARBA00023002"/>
    </source>
</evidence>
<reference evidence="10 11" key="1">
    <citation type="submission" date="2015-04" db="EMBL/GenBank/DDBJ databases">
        <title>Complete genome sequence of Schizopora paradoxa KUC8140, a cosmopolitan wood degrader in East Asia.</title>
        <authorList>
            <consortium name="DOE Joint Genome Institute"/>
            <person name="Min B."/>
            <person name="Park H."/>
            <person name="Jang Y."/>
            <person name="Kim J.-J."/>
            <person name="Kim K.H."/>
            <person name="Pangilinan J."/>
            <person name="Lipzen A."/>
            <person name="Riley R."/>
            <person name="Grigoriev I.V."/>
            <person name="Spatafora J.W."/>
            <person name="Choi I.-G."/>
        </authorList>
    </citation>
    <scope>NUCLEOTIDE SEQUENCE [LARGE SCALE GENOMIC DNA]</scope>
    <source>
        <strain evidence="10 11">KUC8140</strain>
    </source>
</reference>
<dbReference type="GO" id="GO:0005506">
    <property type="term" value="F:iron ion binding"/>
    <property type="evidence" value="ECO:0007669"/>
    <property type="project" value="InterPro"/>
</dbReference>
<dbReference type="AlphaFoldDB" id="A0A0H2RIP3"/>
<dbReference type="PANTHER" id="PTHR24305">
    <property type="entry name" value="CYTOCHROME P450"/>
    <property type="match status" value="1"/>
</dbReference>